<comment type="caution">
    <text evidence="4">The sequence shown here is derived from an EMBL/GenBank/DDBJ whole genome shotgun (WGS) entry which is preliminary data.</text>
</comment>
<sequence length="241" mass="26037">MKSKPVLASFFIASILATLPALAAEEVPQKQDGSWIVLSGKVASTKDADTFMLNYGGDTVRIELDNWSWADLPGQVLEGDKVKVYGRVDQDTYETETIEADSVYVEDLGIHFHGGAGGEEAFTGVAPEPQPPVRTGDLSVSGRVENIENRTFTIDTGSRELTVDTSMMNYDPLKEPGLRNRSVDVGDLVTVSGQMNPGVFERRELNARSIVIRARSPVGMDESEGTAQPAAPATQPKPVEP</sequence>
<dbReference type="InterPro" id="IPR036700">
    <property type="entry name" value="BOBF_sf"/>
</dbReference>
<name>A0A7Y0WTN3_9GAMM</name>
<keyword evidence="5" id="KW-1185">Reference proteome</keyword>
<keyword evidence="1 3" id="KW-0732">Signal</keyword>
<reference evidence="4 5" key="1">
    <citation type="submission" date="2020-04" db="EMBL/GenBank/DDBJ databases">
        <title>Marinobacter oceani sp. nov., isolated from marine solar saltern.</title>
        <authorList>
            <person name="Chen X.-Y."/>
        </authorList>
    </citation>
    <scope>NUCLEOTIDE SEQUENCE [LARGE SCALE GENOMIC DNA]</scope>
    <source>
        <strain evidence="4 5">W62</strain>
    </source>
</reference>
<dbReference type="InterPro" id="IPR005220">
    <property type="entry name" value="CarO-like"/>
</dbReference>
<evidence type="ECO:0000313" key="5">
    <source>
        <dbReference type="Proteomes" id="UP000567186"/>
    </source>
</evidence>
<accession>A0A7Y0WTN3</accession>
<feature type="compositionally biased region" description="Low complexity" evidence="2">
    <location>
        <begin position="226"/>
        <end position="241"/>
    </location>
</feature>
<evidence type="ECO:0000256" key="1">
    <source>
        <dbReference type="ARBA" id="ARBA00022729"/>
    </source>
</evidence>
<dbReference type="AlphaFoldDB" id="A0A7Y0WTN3"/>
<feature type="signal peptide" evidence="3">
    <location>
        <begin position="1"/>
        <end position="23"/>
    </location>
</feature>
<dbReference type="OrthoDB" id="8482074at2"/>
<gene>
    <name evidence="4" type="ORF">HIU99_15655</name>
</gene>
<proteinExistence type="predicted"/>
<organism evidence="4 5">
    <name type="scientific">Marinobacter orientalis</name>
    <dbReference type="NCBI Taxonomy" id="1928859"/>
    <lineage>
        <taxon>Bacteria</taxon>
        <taxon>Pseudomonadati</taxon>
        <taxon>Pseudomonadota</taxon>
        <taxon>Gammaproteobacteria</taxon>
        <taxon>Pseudomonadales</taxon>
        <taxon>Marinobacteraceae</taxon>
        <taxon>Marinobacter</taxon>
    </lineage>
</organism>
<feature type="region of interest" description="Disordered" evidence="2">
    <location>
        <begin position="216"/>
        <end position="241"/>
    </location>
</feature>
<protein>
    <submittedName>
        <fullName evidence="4">NirD/YgiW/YdeI family stress tolerance protein</fullName>
    </submittedName>
</protein>
<dbReference type="Pfam" id="PF04076">
    <property type="entry name" value="BOF"/>
    <property type="match status" value="1"/>
</dbReference>
<evidence type="ECO:0000256" key="3">
    <source>
        <dbReference type="SAM" id="SignalP"/>
    </source>
</evidence>
<dbReference type="SUPFAM" id="SSF101756">
    <property type="entry name" value="Hypothetical protein YgiW"/>
    <property type="match status" value="1"/>
</dbReference>
<dbReference type="Gene3D" id="2.40.50.200">
    <property type="entry name" value="Bacterial OB-fold"/>
    <property type="match status" value="1"/>
</dbReference>
<dbReference type="Proteomes" id="UP000567186">
    <property type="component" value="Unassembled WGS sequence"/>
</dbReference>
<feature type="chain" id="PRO_5031451648" evidence="3">
    <location>
        <begin position="24"/>
        <end position="241"/>
    </location>
</feature>
<dbReference type="RefSeq" id="WP_135956215.1">
    <property type="nucleotide sequence ID" value="NZ_JABCKY010000007.1"/>
</dbReference>
<dbReference type="NCBIfam" id="NF033674">
    <property type="entry name" value="stress_OB_fold"/>
    <property type="match status" value="1"/>
</dbReference>
<dbReference type="EMBL" id="JABCKY010000007">
    <property type="protein sequence ID" value="NMT65021.1"/>
    <property type="molecule type" value="Genomic_DNA"/>
</dbReference>
<evidence type="ECO:0000256" key="2">
    <source>
        <dbReference type="SAM" id="MobiDB-lite"/>
    </source>
</evidence>
<evidence type="ECO:0000313" key="4">
    <source>
        <dbReference type="EMBL" id="NMT65021.1"/>
    </source>
</evidence>